<keyword evidence="3" id="KW-0547">Nucleotide-binding</keyword>
<dbReference type="NCBIfam" id="NF006942">
    <property type="entry name" value="PRK09424.1"/>
    <property type="match status" value="1"/>
</dbReference>
<keyword evidence="4" id="KW-0521">NADP</keyword>
<comment type="caution">
    <text evidence="10">The sequence shown here is derived from an EMBL/GenBank/DDBJ whole genome shotgun (WGS) entry which is preliminary data.</text>
</comment>
<evidence type="ECO:0000256" key="4">
    <source>
        <dbReference type="ARBA" id="ARBA00022857"/>
    </source>
</evidence>
<reference evidence="10 11" key="1">
    <citation type="submission" date="2023-10" db="EMBL/GenBank/DDBJ databases">
        <title>Marimonas sp. nov. isolated from tidal mud flat.</title>
        <authorList>
            <person name="Jaincy N.J."/>
            <person name="Srinivasan S."/>
            <person name="Lee S.-S."/>
        </authorList>
    </citation>
    <scope>NUCLEOTIDE SEQUENCE [LARGE SCALE GENOMIC DNA]</scope>
    <source>
        <strain evidence="10 11">MJ-SS3</strain>
    </source>
</reference>
<keyword evidence="6" id="KW-0520">NAD</keyword>
<dbReference type="SUPFAM" id="SSF51735">
    <property type="entry name" value="NAD(P)-binding Rossmann-fold domains"/>
    <property type="match status" value="1"/>
</dbReference>
<dbReference type="Proteomes" id="UP001268651">
    <property type="component" value="Unassembled WGS sequence"/>
</dbReference>
<organism evidence="10 11">
    <name type="scientific">Gilvirhabdus luticola</name>
    <dbReference type="NCBI Taxonomy" id="3079858"/>
    <lineage>
        <taxon>Bacteria</taxon>
        <taxon>Pseudomonadati</taxon>
        <taxon>Bacteroidota</taxon>
        <taxon>Flavobacteriia</taxon>
        <taxon>Flavobacteriales</taxon>
        <taxon>Flavobacteriaceae</taxon>
        <taxon>Gilvirhabdus</taxon>
    </lineage>
</organism>
<protein>
    <recommendedName>
        <fullName evidence="2">proton-translocating NAD(P)(+) transhydrogenase</fullName>
        <ecNumber evidence="2">7.1.1.1</ecNumber>
    </recommendedName>
</protein>
<evidence type="ECO:0000256" key="6">
    <source>
        <dbReference type="ARBA" id="ARBA00023027"/>
    </source>
</evidence>
<evidence type="ECO:0000256" key="5">
    <source>
        <dbReference type="ARBA" id="ARBA00022967"/>
    </source>
</evidence>
<dbReference type="SUPFAM" id="SSF52283">
    <property type="entry name" value="Formate/glycerate dehydrogenase catalytic domain-like"/>
    <property type="match status" value="1"/>
</dbReference>
<dbReference type="RefSeq" id="WP_316662120.1">
    <property type="nucleotide sequence ID" value="NZ_JAWHTF010000004.1"/>
</dbReference>
<evidence type="ECO:0000256" key="2">
    <source>
        <dbReference type="ARBA" id="ARBA00012943"/>
    </source>
</evidence>
<dbReference type="InterPro" id="IPR007886">
    <property type="entry name" value="AlaDH/PNT_N"/>
</dbReference>
<feature type="domain" description="Alanine dehydrogenase/pyridine nucleotide transhydrogenase N-terminal" evidence="9">
    <location>
        <begin position="4"/>
        <end position="138"/>
    </location>
</feature>
<proteinExistence type="predicted"/>
<feature type="domain" description="Alanine dehydrogenase/pyridine nucleotide transhydrogenase NAD(H)-binding" evidence="8">
    <location>
        <begin position="147"/>
        <end position="312"/>
    </location>
</feature>
<dbReference type="GO" id="GO:0016491">
    <property type="term" value="F:oxidoreductase activity"/>
    <property type="evidence" value="ECO:0007669"/>
    <property type="project" value="UniProtKB-KW"/>
</dbReference>
<evidence type="ECO:0000259" key="9">
    <source>
        <dbReference type="SMART" id="SM01003"/>
    </source>
</evidence>
<dbReference type="PANTHER" id="PTHR10160">
    <property type="entry name" value="NAD(P) TRANSHYDROGENASE"/>
    <property type="match status" value="1"/>
</dbReference>
<dbReference type="InterPro" id="IPR036291">
    <property type="entry name" value="NAD(P)-bd_dom_sf"/>
</dbReference>
<evidence type="ECO:0000259" key="8">
    <source>
        <dbReference type="SMART" id="SM01002"/>
    </source>
</evidence>
<dbReference type="EMBL" id="JAWHTF010000004">
    <property type="protein sequence ID" value="MDU8886166.1"/>
    <property type="molecule type" value="Genomic_DNA"/>
</dbReference>
<keyword evidence="10" id="KW-0560">Oxidoreductase</keyword>
<evidence type="ECO:0000256" key="3">
    <source>
        <dbReference type="ARBA" id="ARBA00022741"/>
    </source>
</evidence>
<comment type="function">
    <text evidence="1">The transhydrogenation between NADH and NADP is coupled to respiration and ATP hydrolysis and functions as a proton pump across the membrane.</text>
</comment>
<dbReference type="Gene3D" id="3.40.50.720">
    <property type="entry name" value="NAD(P)-binding Rossmann-like Domain"/>
    <property type="match status" value="2"/>
</dbReference>
<dbReference type="CDD" id="cd05304">
    <property type="entry name" value="Rubrum_tdh"/>
    <property type="match status" value="1"/>
</dbReference>
<keyword evidence="11" id="KW-1185">Reference proteome</keyword>
<dbReference type="EC" id="7.1.1.1" evidence="2"/>
<name>A0ABU3U764_9FLAO</name>
<sequence>MNIGVLKETQKGERRVSITPKIAEQLKNKGFEVFIEEDSGIKSSYKNSDYSKSGAQIRTKEDIFKNADVLIKINPFDNSEIDLLKKGQIIIAQLFHKSHPKEMQHISQVGATAFSMDAMPRISRAQDMDVLSSQSNLAGYKAVILGAYEMTKIFPLMMTAAGTITPSRVLIYGVGVAGLQAIATAKRLGAIVEATDIRLETKEQTESLGAKFITVNNEDEGEDMNSVYAKVASEDYARRQQKAVNKSLFQADLVITTAMVPGRRSPVLIKEDQVKQMKNGAVIIDLAAAQGGNCELSEFNKTVVKHGVKIIGTTIAPESVSTNASDLYAKNMYNYLIHLTDDNQFKWDLKDEITDETLIVFNGEIRQNGKTEEI</sequence>
<dbReference type="Pfam" id="PF01262">
    <property type="entry name" value="AlaDh_PNT_C"/>
    <property type="match status" value="1"/>
</dbReference>
<evidence type="ECO:0000256" key="7">
    <source>
        <dbReference type="ARBA" id="ARBA00048202"/>
    </source>
</evidence>
<gene>
    <name evidence="10" type="ORF">RXV94_08345</name>
</gene>
<accession>A0ABU3U764</accession>
<evidence type="ECO:0000313" key="11">
    <source>
        <dbReference type="Proteomes" id="UP001268651"/>
    </source>
</evidence>
<keyword evidence="5" id="KW-1278">Translocase</keyword>
<evidence type="ECO:0000256" key="1">
    <source>
        <dbReference type="ARBA" id="ARBA00003943"/>
    </source>
</evidence>
<dbReference type="SMART" id="SM01003">
    <property type="entry name" value="AlaDh_PNT_N"/>
    <property type="match status" value="1"/>
</dbReference>
<dbReference type="InterPro" id="IPR007698">
    <property type="entry name" value="AlaDH/PNT_NAD(H)-bd"/>
</dbReference>
<dbReference type="Pfam" id="PF05222">
    <property type="entry name" value="AlaDh_PNT_N"/>
    <property type="match status" value="1"/>
</dbReference>
<comment type="catalytic activity">
    <reaction evidence="7">
        <text>NAD(+) + NADPH + H(+)(in) = NADH + NADP(+) + H(+)(out)</text>
        <dbReference type="Rhea" id="RHEA:47992"/>
        <dbReference type="ChEBI" id="CHEBI:15378"/>
        <dbReference type="ChEBI" id="CHEBI:57540"/>
        <dbReference type="ChEBI" id="CHEBI:57783"/>
        <dbReference type="ChEBI" id="CHEBI:57945"/>
        <dbReference type="ChEBI" id="CHEBI:58349"/>
        <dbReference type="EC" id="7.1.1.1"/>
    </reaction>
</comment>
<evidence type="ECO:0000313" key="10">
    <source>
        <dbReference type="EMBL" id="MDU8886166.1"/>
    </source>
</evidence>
<dbReference type="PANTHER" id="PTHR10160:SF19">
    <property type="entry name" value="PROTON-TRANSLOCATING NAD(P)(+) TRANSHYDROGENASE"/>
    <property type="match status" value="1"/>
</dbReference>
<dbReference type="SMART" id="SM01002">
    <property type="entry name" value="AlaDh_PNT_C"/>
    <property type="match status" value="1"/>
</dbReference>